<reference evidence="1 2" key="1">
    <citation type="submission" date="2018-10" db="EMBL/GenBank/DDBJ databases">
        <title>Sequencing the genomes of 1000 actinobacteria strains.</title>
        <authorList>
            <person name="Klenk H.-P."/>
        </authorList>
    </citation>
    <scope>NUCLEOTIDE SEQUENCE [LARGE SCALE GENOMIC DNA]</scope>
    <source>
        <strain evidence="1 2">DSM 43911</strain>
    </source>
</reference>
<name>A0A495XKU1_9PSEU</name>
<protein>
    <submittedName>
        <fullName evidence="1">SUKH-4 immunity protein of toxin-antitoxin system</fullName>
    </submittedName>
</protein>
<dbReference type="AlphaFoldDB" id="A0A495XKU1"/>
<evidence type="ECO:0000313" key="1">
    <source>
        <dbReference type="EMBL" id="RKT74717.1"/>
    </source>
</evidence>
<dbReference type="RefSeq" id="WP_121229711.1">
    <property type="nucleotide sequence ID" value="NZ_JBIUBA010000006.1"/>
</dbReference>
<dbReference type="Proteomes" id="UP000272729">
    <property type="component" value="Unassembled WGS sequence"/>
</dbReference>
<sequence>MTRYTEHQVAVIDNPAARATLTSTGLPDTDAVSFRAAPTITAWDRDPDYAVLGFWNLDEIPVVVHRAEGSVFTAPPWSDEMDPLNASVAAFADSLAAVEGAKPLSKARYGTNANAGDQVHALLRAIDAETLADPYSFWQAVVDDIKSGVYV</sequence>
<dbReference type="Pfam" id="PF14435">
    <property type="entry name" value="SUKH-4"/>
    <property type="match status" value="1"/>
</dbReference>
<organism evidence="1 2">
    <name type="scientific">Saccharothrix variisporea</name>
    <dbReference type="NCBI Taxonomy" id="543527"/>
    <lineage>
        <taxon>Bacteria</taxon>
        <taxon>Bacillati</taxon>
        <taxon>Actinomycetota</taxon>
        <taxon>Actinomycetes</taxon>
        <taxon>Pseudonocardiales</taxon>
        <taxon>Pseudonocardiaceae</taxon>
        <taxon>Saccharothrix</taxon>
    </lineage>
</organism>
<accession>A0A495XKU1</accession>
<dbReference type="OrthoDB" id="9906187at2"/>
<dbReference type="EMBL" id="RBXR01000001">
    <property type="protein sequence ID" value="RKT74717.1"/>
    <property type="molecule type" value="Genomic_DNA"/>
</dbReference>
<keyword evidence="2" id="KW-1185">Reference proteome</keyword>
<proteinExistence type="predicted"/>
<comment type="caution">
    <text evidence="1">The sequence shown here is derived from an EMBL/GenBank/DDBJ whole genome shotgun (WGS) entry which is preliminary data.</text>
</comment>
<dbReference type="InterPro" id="IPR025851">
    <property type="entry name" value="SUKH-4"/>
</dbReference>
<gene>
    <name evidence="1" type="ORF">DFJ66_8085</name>
</gene>
<evidence type="ECO:0000313" key="2">
    <source>
        <dbReference type="Proteomes" id="UP000272729"/>
    </source>
</evidence>